<dbReference type="Proteomes" id="UP000000689">
    <property type="component" value="Chromosome 5"/>
</dbReference>
<evidence type="ECO:0000256" key="1">
    <source>
        <dbReference type="ARBA" id="ARBA00001946"/>
    </source>
</evidence>
<feature type="compositionally biased region" description="Polar residues" evidence="8">
    <location>
        <begin position="265"/>
        <end position="283"/>
    </location>
</feature>
<dbReference type="GeneID" id="11499080"/>
<dbReference type="SUPFAM" id="SSF50324">
    <property type="entry name" value="Inorganic pyrophosphatase"/>
    <property type="match status" value="1"/>
</dbReference>
<evidence type="ECO:0000256" key="7">
    <source>
        <dbReference type="ARBA" id="ARBA00032535"/>
    </source>
</evidence>
<dbReference type="PANTHER" id="PTHR10286">
    <property type="entry name" value="INORGANIC PYROPHOSPHATASE"/>
    <property type="match status" value="1"/>
</dbReference>
<protein>
    <recommendedName>
        <fullName evidence="3">inorganic diphosphatase</fullName>
        <ecNumber evidence="3">3.6.1.1</ecNumber>
    </recommendedName>
    <alternativeName>
        <fullName evidence="7">Pyrophosphate phospho-hydrolase</fullName>
    </alternativeName>
</protein>
<feature type="compositionally biased region" description="Basic and acidic residues" evidence="8">
    <location>
        <begin position="119"/>
        <end position="137"/>
    </location>
</feature>
<evidence type="ECO:0000256" key="5">
    <source>
        <dbReference type="ARBA" id="ARBA00022801"/>
    </source>
</evidence>
<sequence>MSSITRTKSYITANTGEGDSINYEVSNEITNEVVSPFHDIPLKTPVDDIFNMVVEIPRWTNAKFEISKAAAWNPIVQDTTSDKKLRYVKNCFPYHGYIHNYGAFPQTWEDPKKKIDGGDIISNDKIDRKADPEKEAGGDNDPLDVLEIGSTVASTGQVKQVKVLGALALLDEGEIDWKIIAIDVKDPLHKELNDIGDVEKYCPGLLKATKEWFRIYKIPDGKPENKFALFGKPQNKRHALKIIEDAHGYWETLFEQRPPPEAISLVSQKSKNEQPPESDTQTEAKAPSSEDFNPKWYFTGSAEEEKKFNFNRYNIYV</sequence>
<dbReference type="STRING" id="1071378.G0WBT7"/>
<dbReference type="EC" id="3.6.1.1" evidence="3"/>
<comment type="cofactor">
    <cofactor evidence="1">
        <name>Mg(2+)</name>
        <dbReference type="ChEBI" id="CHEBI:18420"/>
    </cofactor>
</comment>
<dbReference type="Gene3D" id="3.90.80.10">
    <property type="entry name" value="Inorganic pyrophosphatase"/>
    <property type="match status" value="1"/>
</dbReference>
<proteinExistence type="inferred from homology"/>
<dbReference type="eggNOG" id="KOG1626">
    <property type="taxonomic scope" value="Eukaryota"/>
</dbReference>
<dbReference type="CDD" id="cd00412">
    <property type="entry name" value="pyrophosphatase"/>
    <property type="match status" value="1"/>
</dbReference>
<feature type="region of interest" description="Disordered" evidence="8">
    <location>
        <begin position="119"/>
        <end position="141"/>
    </location>
</feature>
<keyword evidence="5" id="KW-0378">Hydrolase</keyword>
<feature type="region of interest" description="Disordered" evidence="8">
    <location>
        <begin position="265"/>
        <end position="294"/>
    </location>
</feature>
<dbReference type="Pfam" id="PF00719">
    <property type="entry name" value="Pyrophosphatase"/>
    <property type="match status" value="1"/>
</dbReference>
<keyword evidence="4" id="KW-0479">Metal-binding</keyword>
<dbReference type="PROSITE" id="PS00387">
    <property type="entry name" value="PPASE"/>
    <property type="match status" value="1"/>
</dbReference>
<dbReference type="HOGENOM" id="CLU_040684_0_1_1"/>
<reference evidence="9 10" key="1">
    <citation type="journal article" date="2011" name="Proc. Natl. Acad. Sci. U.S.A.">
        <title>Evolutionary erosion of yeast sex chromosomes by mating-type switching accidents.</title>
        <authorList>
            <person name="Gordon J.L."/>
            <person name="Armisen D."/>
            <person name="Proux-Wera E."/>
            <person name="Oheigeartaigh S.S."/>
            <person name="Byrne K.P."/>
            <person name="Wolfe K.H."/>
        </authorList>
    </citation>
    <scope>NUCLEOTIDE SEQUENCE [LARGE SCALE GENOMIC DNA]</scope>
    <source>
        <strain evidence="10">ATCC 10597 / BCRC 20456 / CBS 421 / NBRC 0211 / NRRL Y-12639</strain>
    </source>
</reference>
<dbReference type="RefSeq" id="XP_003670450.1">
    <property type="nucleotide sequence ID" value="XM_003670402.1"/>
</dbReference>
<evidence type="ECO:0000256" key="4">
    <source>
        <dbReference type="ARBA" id="ARBA00022723"/>
    </source>
</evidence>
<comment type="similarity">
    <text evidence="2">Belongs to the PPase family.</text>
</comment>
<dbReference type="KEGG" id="ndi:NDAI_0E03900"/>
<dbReference type="GO" id="GO:0006796">
    <property type="term" value="P:phosphate-containing compound metabolic process"/>
    <property type="evidence" value="ECO:0007669"/>
    <property type="project" value="InterPro"/>
</dbReference>
<dbReference type="EMBL" id="HE580271">
    <property type="protein sequence ID" value="CCD25207.1"/>
    <property type="molecule type" value="Genomic_DNA"/>
</dbReference>
<keyword evidence="6" id="KW-0460">Magnesium</keyword>
<dbReference type="GO" id="GO:0005737">
    <property type="term" value="C:cytoplasm"/>
    <property type="evidence" value="ECO:0007669"/>
    <property type="project" value="InterPro"/>
</dbReference>
<dbReference type="AlphaFoldDB" id="G0WBT7"/>
<evidence type="ECO:0000256" key="3">
    <source>
        <dbReference type="ARBA" id="ARBA00012146"/>
    </source>
</evidence>
<organism evidence="9 10">
    <name type="scientific">Naumovozyma dairenensis (strain ATCC 10597 / BCRC 20456 / CBS 421 / NBRC 0211 / NRRL Y-12639)</name>
    <name type="common">Saccharomyces dairenensis</name>
    <dbReference type="NCBI Taxonomy" id="1071378"/>
    <lineage>
        <taxon>Eukaryota</taxon>
        <taxon>Fungi</taxon>
        <taxon>Dikarya</taxon>
        <taxon>Ascomycota</taxon>
        <taxon>Saccharomycotina</taxon>
        <taxon>Saccharomycetes</taxon>
        <taxon>Saccharomycetales</taxon>
        <taxon>Saccharomycetaceae</taxon>
        <taxon>Naumovozyma</taxon>
    </lineage>
</organism>
<dbReference type="InterPro" id="IPR008162">
    <property type="entry name" value="Pyrophosphatase"/>
</dbReference>
<evidence type="ECO:0000256" key="2">
    <source>
        <dbReference type="ARBA" id="ARBA00006220"/>
    </source>
</evidence>
<evidence type="ECO:0000313" key="9">
    <source>
        <dbReference type="EMBL" id="CCD25207.1"/>
    </source>
</evidence>
<dbReference type="GO" id="GO:0000287">
    <property type="term" value="F:magnesium ion binding"/>
    <property type="evidence" value="ECO:0007669"/>
    <property type="project" value="InterPro"/>
</dbReference>
<evidence type="ECO:0000256" key="6">
    <source>
        <dbReference type="ARBA" id="ARBA00022842"/>
    </source>
</evidence>
<dbReference type="GO" id="GO:0004427">
    <property type="term" value="F:inorganic diphosphate phosphatase activity"/>
    <property type="evidence" value="ECO:0007669"/>
    <property type="project" value="UniProtKB-EC"/>
</dbReference>
<gene>
    <name evidence="9" type="primary">NDAI0E03900</name>
    <name evidence="9" type="ordered locus">NDAI_0E03900</name>
</gene>
<dbReference type="InterPro" id="IPR036649">
    <property type="entry name" value="Pyrophosphatase_sf"/>
</dbReference>
<name>G0WBT7_NAUDC</name>
<dbReference type="OrthoDB" id="1608002at2759"/>
<accession>G0WBT7</accession>
<keyword evidence="10" id="KW-1185">Reference proteome</keyword>
<dbReference type="OMA" id="CASQYNA"/>
<evidence type="ECO:0000313" key="10">
    <source>
        <dbReference type="Proteomes" id="UP000000689"/>
    </source>
</evidence>
<evidence type="ECO:0000256" key="8">
    <source>
        <dbReference type="SAM" id="MobiDB-lite"/>
    </source>
</evidence>